<accession>A0A426Z8B0</accession>
<evidence type="ECO:0000313" key="2">
    <source>
        <dbReference type="EMBL" id="RRT60244.1"/>
    </source>
</evidence>
<comment type="caution">
    <text evidence="2">The sequence shown here is derived from an EMBL/GenBank/DDBJ whole genome shotgun (WGS) entry which is preliminary data.</text>
</comment>
<evidence type="ECO:0000313" key="3">
    <source>
        <dbReference type="Proteomes" id="UP000287651"/>
    </source>
</evidence>
<feature type="compositionally biased region" description="Polar residues" evidence="1">
    <location>
        <begin position="44"/>
        <end position="55"/>
    </location>
</feature>
<evidence type="ECO:0000256" key="1">
    <source>
        <dbReference type="SAM" id="MobiDB-lite"/>
    </source>
</evidence>
<feature type="non-terminal residue" evidence="2">
    <location>
        <position position="55"/>
    </location>
</feature>
<proteinExistence type="predicted"/>
<reference evidence="2 3" key="1">
    <citation type="journal article" date="2014" name="Agronomy (Basel)">
        <title>A Draft Genome Sequence for Ensete ventricosum, the Drought-Tolerant Tree Against Hunger.</title>
        <authorList>
            <person name="Harrison J."/>
            <person name="Moore K.A."/>
            <person name="Paszkiewicz K."/>
            <person name="Jones T."/>
            <person name="Grant M."/>
            <person name="Ambacheew D."/>
            <person name="Muzemil S."/>
            <person name="Studholme D.J."/>
        </authorList>
    </citation>
    <scope>NUCLEOTIDE SEQUENCE [LARGE SCALE GENOMIC DNA]</scope>
</reference>
<protein>
    <submittedName>
        <fullName evidence="2">Uncharacterized protein</fullName>
    </submittedName>
</protein>
<dbReference type="Proteomes" id="UP000287651">
    <property type="component" value="Unassembled WGS sequence"/>
</dbReference>
<organism evidence="2 3">
    <name type="scientific">Ensete ventricosum</name>
    <name type="common">Abyssinian banana</name>
    <name type="synonym">Musa ensete</name>
    <dbReference type="NCBI Taxonomy" id="4639"/>
    <lineage>
        <taxon>Eukaryota</taxon>
        <taxon>Viridiplantae</taxon>
        <taxon>Streptophyta</taxon>
        <taxon>Embryophyta</taxon>
        <taxon>Tracheophyta</taxon>
        <taxon>Spermatophyta</taxon>
        <taxon>Magnoliopsida</taxon>
        <taxon>Liliopsida</taxon>
        <taxon>Zingiberales</taxon>
        <taxon>Musaceae</taxon>
        <taxon>Ensete</taxon>
    </lineage>
</organism>
<dbReference type="EMBL" id="AMZH03007869">
    <property type="protein sequence ID" value="RRT60244.1"/>
    <property type="molecule type" value="Genomic_DNA"/>
</dbReference>
<dbReference type="AlphaFoldDB" id="A0A426Z8B0"/>
<gene>
    <name evidence="2" type="ORF">B296_00023705</name>
</gene>
<feature type="region of interest" description="Disordered" evidence="1">
    <location>
        <begin position="1"/>
        <end position="55"/>
    </location>
</feature>
<name>A0A426Z8B0_ENSVE</name>
<sequence length="55" mass="5823">MASLPLGPHHPPPPPGHDATVAAALDLAPPPRTEMTDDKVSPFSHPNLTSFPPFF</sequence>